<dbReference type="Pfam" id="PF00498">
    <property type="entry name" value="FHA"/>
    <property type="match status" value="1"/>
</dbReference>
<feature type="domain" description="FHA" evidence="1">
    <location>
        <begin position="196"/>
        <end position="246"/>
    </location>
</feature>
<protein>
    <submittedName>
        <fullName evidence="2">FHA domain-containing protein</fullName>
    </submittedName>
</protein>
<dbReference type="CDD" id="cd00060">
    <property type="entry name" value="FHA"/>
    <property type="match status" value="1"/>
</dbReference>
<dbReference type="KEGG" id="bhu:bhn_I1868"/>
<dbReference type="InterPro" id="IPR008984">
    <property type="entry name" value="SMAD_FHA_dom_sf"/>
</dbReference>
<gene>
    <name evidence="2" type="ORF">bhn_I1868</name>
</gene>
<dbReference type="InterPro" id="IPR000253">
    <property type="entry name" value="FHA_dom"/>
</dbReference>
<name>A0A1D9P323_9FIRM</name>
<accession>A0A1D9P323</accession>
<dbReference type="SMART" id="SM00240">
    <property type="entry name" value="FHA"/>
    <property type="match status" value="1"/>
</dbReference>
<sequence length="272" mass="30801">MKFERHESYILAVLEEKERWSELGLKAVCSLNTDKVILPAKIYMNGEPQIIYPIDGLTSLSGYSSFAGDIAKVIALVDNSEFLERSYVQISEQYIFGDSKDNTAKFFVAPVIREDAKDKECENATWGKQCESVIEKMTGQEFSETFGSIDHLLSGMNTEKSFDKLEDKGRDENSELVLRYQGDYGHFALYDSADIFRIGNSVDVEGTITINPSISRLHCVIEREDGEYFIEDANSCNGTYMDGKRLQDGEKIHIKNGDKIKLSDMEFAVEIR</sequence>
<evidence type="ECO:0000313" key="2">
    <source>
        <dbReference type="EMBL" id="AOZ96901.1"/>
    </source>
</evidence>
<dbReference type="Gene3D" id="2.60.200.20">
    <property type="match status" value="1"/>
</dbReference>
<keyword evidence="3" id="KW-1185">Reference proteome</keyword>
<proteinExistence type="predicted"/>
<dbReference type="AlphaFoldDB" id="A0A1D9P323"/>
<dbReference type="OrthoDB" id="9783862at2"/>
<dbReference type="Proteomes" id="UP000179284">
    <property type="component" value="Chromosome I"/>
</dbReference>
<evidence type="ECO:0000259" key="1">
    <source>
        <dbReference type="PROSITE" id="PS50006"/>
    </source>
</evidence>
<reference evidence="3" key="1">
    <citation type="submission" date="2016-10" db="EMBL/GenBank/DDBJ databases">
        <title>The complete genome sequence of the rumen bacterium Butyrivibrio hungatei MB2003.</title>
        <authorList>
            <person name="Palevich N."/>
            <person name="Kelly W.J."/>
            <person name="Leahy S.C."/>
            <person name="Altermann E."/>
            <person name="Rakonjac J."/>
            <person name="Attwood G.T."/>
        </authorList>
    </citation>
    <scope>NUCLEOTIDE SEQUENCE [LARGE SCALE GENOMIC DNA]</scope>
    <source>
        <strain evidence="3">MB2003</strain>
    </source>
</reference>
<dbReference type="RefSeq" id="WP_071176557.1">
    <property type="nucleotide sequence ID" value="NZ_CP017831.1"/>
</dbReference>
<dbReference type="SUPFAM" id="SSF49879">
    <property type="entry name" value="SMAD/FHA domain"/>
    <property type="match status" value="1"/>
</dbReference>
<organism evidence="2 3">
    <name type="scientific">Butyrivibrio hungatei</name>
    <dbReference type="NCBI Taxonomy" id="185008"/>
    <lineage>
        <taxon>Bacteria</taxon>
        <taxon>Bacillati</taxon>
        <taxon>Bacillota</taxon>
        <taxon>Clostridia</taxon>
        <taxon>Lachnospirales</taxon>
        <taxon>Lachnospiraceae</taxon>
        <taxon>Butyrivibrio</taxon>
    </lineage>
</organism>
<evidence type="ECO:0000313" key="3">
    <source>
        <dbReference type="Proteomes" id="UP000179284"/>
    </source>
</evidence>
<dbReference type="EMBL" id="CP017831">
    <property type="protein sequence ID" value="AOZ96901.1"/>
    <property type="molecule type" value="Genomic_DNA"/>
</dbReference>
<dbReference type="PROSITE" id="PS50006">
    <property type="entry name" value="FHA_DOMAIN"/>
    <property type="match status" value="1"/>
</dbReference>